<dbReference type="AlphaFoldDB" id="A0A1L7WHA6"/>
<evidence type="ECO:0000256" key="1">
    <source>
        <dbReference type="SAM" id="MobiDB-lite"/>
    </source>
</evidence>
<accession>A0A1L7WHA6</accession>
<protein>
    <submittedName>
        <fullName evidence="2">Uncharacterized protein</fullName>
    </submittedName>
</protein>
<sequence>MSGSGGYYKYRCKYWLTYNCPHWVWVNNAPCAHCLADGRDSDVGVMPGPFRISREVYVPQLENGSLHYTIMEIIAASDFDSGWAVKDLPTQAFPTATGPTAVNLTAMEGIDTQRIPKSGLQAPADGGSWTGRGVSLE</sequence>
<evidence type="ECO:0000313" key="2">
    <source>
        <dbReference type="EMBL" id="CZR52161.1"/>
    </source>
</evidence>
<dbReference type="EMBL" id="FJOG01000002">
    <property type="protein sequence ID" value="CZR52161.1"/>
    <property type="molecule type" value="Genomic_DNA"/>
</dbReference>
<name>A0A1L7WHA6_9HELO</name>
<gene>
    <name evidence="2" type="ORF">PAC_02038</name>
</gene>
<reference evidence="2 3" key="1">
    <citation type="submission" date="2016-03" db="EMBL/GenBank/DDBJ databases">
        <authorList>
            <person name="Ploux O."/>
        </authorList>
    </citation>
    <scope>NUCLEOTIDE SEQUENCE [LARGE SCALE GENOMIC DNA]</scope>
    <source>
        <strain evidence="2 3">UAMH 11012</strain>
    </source>
</reference>
<dbReference type="Proteomes" id="UP000184330">
    <property type="component" value="Unassembled WGS sequence"/>
</dbReference>
<dbReference type="OrthoDB" id="6079484at2759"/>
<feature type="region of interest" description="Disordered" evidence="1">
    <location>
        <begin position="117"/>
        <end position="137"/>
    </location>
</feature>
<proteinExistence type="predicted"/>
<keyword evidence="3" id="KW-1185">Reference proteome</keyword>
<evidence type="ECO:0000313" key="3">
    <source>
        <dbReference type="Proteomes" id="UP000184330"/>
    </source>
</evidence>
<organism evidence="2 3">
    <name type="scientific">Phialocephala subalpina</name>
    <dbReference type="NCBI Taxonomy" id="576137"/>
    <lineage>
        <taxon>Eukaryota</taxon>
        <taxon>Fungi</taxon>
        <taxon>Dikarya</taxon>
        <taxon>Ascomycota</taxon>
        <taxon>Pezizomycotina</taxon>
        <taxon>Leotiomycetes</taxon>
        <taxon>Helotiales</taxon>
        <taxon>Mollisiaceae</taxon>
        <taxon>Phialocephala</taxon>
        <taxon>Phialocephala fortinii species complex</taxon>
    </lineage>
</organism>